<organism evidence="8 9">
    <name type="scientific">Trichodelitschia bisporula</name>
    <dbReference type="NCBI Taxonomy" id="703511"/>
    <lineage>
        <taxon>Eukaryota</taxon>
        <taxon>Fungi</taxon>
        <taxon>Dikarya</taxon>
        <taxon>Ascomycota</taxon>
        <taxon>Pezizomycotina</taxon>
        <taxon>Dothideomycetes</taxon>
        <taxon>Dothideomycetes incertae sedis</taxon>
        <taxon>Phaeotrichales</taxon>
        <taxon>Phaeotrichaceae</taxon>
        <taxon>Trichodelitschia</taxon>
    </lineage>
</organism>
<evidence type="ECO:0000259" key="7">
    <source>
        <dbReference type="SMART" id="SM01228"/>
    </source>
</evidence>
<evidence type="ECO:0000256" key="5">
    <source>
        <dbReference type="ARBA" id="ARBA00022827"/>
    </source>
</evidence>
<comment type="cofactor">
    <cofactor evidence="1">
        <name>FAD</name>
        <dbReference type="ChEBI" id="CHEBI:57692"/>
    </cofactor>
</comment>
<keyword evidence="5" id="KW-0274">FAD</keyword>
<dbReference type="PANTHER" id="PTHR11806:SF0">
    <property type="entry name" value="PROTEIN MTO1 HOMOLOG, MITOCHONDRIAL"/>
    <property type="match status" value="1"/>
</dbReference>
<dbReference type="InterPro" id="IPR026904">
    <property type="entry name" value="MnmG_C"/>
</dbReference>
<dbReference type="InterPro" id="IPR020595">
    <property type="entry name" value="MnmG-rel_CS"/>
</dbReference>
<dbReference type="InterPro" id="IPR036188">
    <property type="entry name" value="FAD/NAD-bd_sf"/>
</dbReference>
<dbReference type="InterPro" id="IPR044920">
    <property type="entry name" value="MnmG_C_subdom_sf"/>
</dbReference>
<dbReference type="Gene3D" id="3.50.50.60">
    <property type="entry name" value="FAD/NAD(P)-binding domain"/>
    <property type="match status" value="2"/>
</dbReference>
<dbReference type="InterPro" id="IPR002218">
    <property type="entry name" value="MnmG-rel"/>
</dbReference>
<evidence type="ECO:0000313" key="9">
    <source>
        <dbReference type="Proteomes" id="UP000799640"/>
    </source>
</evidence>
<evidence type="ECO:0000256" key="6">
    <source>
        <dbReference type="ARBA" id="ARBA00054993"/>
    </source>
</evidence>
<dbReference type="OrthoDB" id="3329at2759"/>
<dbReference type="Pfam" id="PF21680">
    <property type="entry name" value="GIDA_C_1st"/>
    <property type="match status" value="1"/>
</dbReference>
<dbReference type="EMBL" id="ML996688">
    <property type="protein sequence ID" value="KAF2404138.1"/>
    <property type="molecule type" value="Genomic_DNA"/>
</dbReference>
<dbReference type="Gene3D" id="1.10.150.570">
    <property type="entry name" value="GidA associated domain, C-terminal subdomain"/>
    <property type="match status" value="1"/>
</dbReference>
<sequence length="674" mass="72490">MLTRRSLQGHRAIALWGHTPRTRPLAPSRCFATVSDSQPFDVVVVGGGHAGAEASAAAARTGARTALVTPSLDNLGVCSCNPSFGGIGKGTMLKEIDALDGLVGRVVDKAGVQFRVLNRKKGPAVWGPRAQIDRELYKRYMREELVGYPNLSVVEGSVADVVVDKEGDGEHGRIVGVRLEGGRVVATNNVVITTGTFLGGEIHIGLKCFPAGRMGEAATFGLSKSLREAGFQLGRLKTGTPPRIDRKTIDFSSLEPQPGDDPPMPFSYLNSRVAVENQLLCYMTSTNAETHAIVRANLDKSIHIRETVKGPRYCPSLESKVIRFADKPAHLIWLEPEGFDSDVIYPNGISMTVPEDAQALLLRTIPGLEHATMLQPGYGVEYDYVDPRSLRSTLETKSIAGLFLAGQINGTTGYEEAAAQGVIAGINAGLRSQGKPAFILSRADAYIGIMIDDLVTKGVSEPYRMFTARSEYRMAHRADNADTRLTALGRAAGVVGDARWGAFKSEQAEMADLTRLLEADTRAPPAWHAAGVPVRSDTTRRSAFDLLRMPGVTIDALSHTVPGISHFAPNVRARVAIEGVYAPYVARQAAARAAFLRDEGLGLPTDLDYDAVVGLSMEERGLLKVARPESVGRARRIEGVTPNGAVMLLRHVRRRKGGLGEGVERVMEMGVVGA</sequence>
<proteinExistence type="inferred from homology"/>
<keyword evidence="3" id="KW-0285">Flavoprotein</keyword>
<evidence type="ECO:0000313" key="8">
    <source>
        <dbReference type="EMBL" id="KAF2404138.1"/>
    </source>
</evidence>
<evidence type="ECO:0000256" key="3">
    <source>
        <dbReference type="ARBA" id="ARBA00022630"/>
    </source>
</evidence>
<dbReference type="InterPro" id="IPR049312">
    <property type="entry name" value="GIDA_C_N"/>
</dbReference>
<dbReference type="InterPro" id="IPR040131">
    <property type="entry name" value="MnmG_N"/>
</dbReference>
<dbReference type="PROSITE" id="PS01280">
    <property type="entry name" value="GIDA_1"/>
    <property type="match status" value="1"/>
</dbReference>
<dbReference type="FunFam" id="3.50.50.60:FF:000002">
    <property type="entry name" value="tRNA uridine 5-carboxymethylaminomethyl modification enzyme MnmG"/>
    <property type="match status" value="1"/>
</dbReference>
<comment type="function">
    <text evidence="6">Component of the MSS1-MTO1 complex that catalyzes the 5-carboxymethylaminomethyluridine (cmnm(5)U) modification at the 34th wobble position (U34) of mitochondrial tRNAs.</text>
</comment>
<dbReference type="GO" id="GO:0070899">
    <property type="term" value="P:mitochondrial tRNA wobble uridine modification"/>
    <property type="evidence" value="ECO:0007669"/>
    <property type="project" value="UniProtKB-ARBA"/>
</dbReference>
<dbReference type="FunFam" id="1.10.150.570:FF:000001">
    <property type="entry name" value="tRNA uridine 5-carboxymethylaminomethyl modification enzyme MnmG"/>
    <property type="match status" value="1"/>
</dbReference>
<dbReference type="PROSITE" id="PS01281">
    <property type="entry name" value="GIDA_2"/>
    <property type="match status" value="1"/>
</dbReference>
<evidence type="ECO:0000256" key="4">
    <source>
        <dbReference type="ARBA" id="ARBA00022694"/>
    </source>
</evidence>
<dbReference type="SMART" id="SM01228">
    <property type="entry name" value="GIDA_assoc_3"/>
    <property type="match status" value="1"/>
</dbReference>
<feature type="domain" description="tRNA uridine 5-carboxymethylaminomethyl modification enzyme C-terminal subdomain" evidence="7">
    <location>
        <begin position="579"/>
        <end position="650"/>
    </location>
</feature>
<dbReference type="InterPro" id="IPR004416">
    <property type="entry name" value="MnmG"/>
</dbReference>
<dbReference type="InterPro" id="IPR047001">
    <property type="entry name" value="MnmG_C_subdom"/>
</dbReference>
<protein>
    <submittedName>
        <fullName evidence="8">Putative mitochondrial translation optimization protein</fullName>
    </submittedName>
</protein>
<dbReference type="Pfam" id="PF13932">
    <property type="entry name" value="SAM_GIDA_C"/>
    <property type="match status" value="1"/>
</dbReference>
<comment type="similarity">
    <text evidence="2">Belongs to the MnmG family.</text>
</comment>
<dbReference type="FunFam" id="3.50.50.60:FF:000145">
    <property type="entry name" value="tRNA uridine 5-carboxymethylaminomethyl modification enzyme"/>
    <property type="match status" value="1"/>
</dbReference>
<dbReference type="Pfam" id="PF01134">
    <property type="entry name" value="GIDA"/>
    <property type="match status" value="1"/>
</dbReference>
<gene>
    <name evidence="8" type="ORF">EJ06DRAFT_578843</name>
</gene>
<accession>A0A6G1I762</accession>
<dbReference type="SUPFAM" id="SSF51905">
    <property type="entry name" value="FAD/NAD(P)-binding domain"/>
    <property type="match status" value="1"/>
</dbReference>
<evidence type="ECO:0000256" key="2">
    <source>
        <dbReference type="ARBA" id="ARBA00007653"/>
    </source>
</evidence>
<reference evidence="8" key="1">
    <citation type="journal article" date="2020" name="Stud. Mycol.">
        <title>101 Dothideomycetes genomes: a test case for predicting lifestyles and emergence of pathogens.</title>
        <authorList>
            <person name="Haridas S."/>
            <person name="Albert R."/>
            <person name="Binder M."/>
            <person name="Bloem J."/>
            <person name="Labutti K."/>
            <person name="Salamov A."/>
            <person name="Andreopoulos B."/>
            <person name="Baker S."/>
            <person name="Barry K."/>
            <person name="Bills G."/>
            <person name="Bluhm B."/>
            <person name="Cannon C."/>
            <person name="Castanera R."/>
            <person name="Culley D."/>
            <person name="Daum C."/>
            <person name="Ezra D."/>
            <person name="Gonzalez J."/>
            <person name="Henrissat B."/>
            <person name="Kuo A."/>
            <person name="Liang C."/>
            <person name="Lipzen A."/>
            <person name="Lutzoni F."/>
            <person name="Magnuson J."/>
            <person name="Mondo S."/>
            <person name="Nolan M."/>
            <person name="Ohm R."/>
            <person name="Pangilinan J."/>
            <person name="Park H.-J."/>
            <person name="Ramirez L."/>
            <person name="Alfaro M."/>
            <person name="Sun H."/>
            <person name="Tritt A."/>
            <person name="Yoshinaga Y."/>
            <person name="Zwiers L.-H."/>
            <person name="Turgeon B."/>
            <person name="Goodwin S."/>
            <person name="Spatafora J."/>
            <person name="Crous P."/>
            <person name="Grigoriev I."/>
        </authorList>
    </citation>
    <scope>NUCLEOTIDE SEQUENCE</scope>
    <source>
        <strain evidence="8">CBS 262.69</strain>
    </source>
</reference>
<dbReference type="GO" id="GO:0030488">
    <property type="term" value="P:tRNA methylation"/>
    <property type="evidence" value="ECO:0007669"/>
    <property type="project" value="TreeGrafter"/>
</dbReference>
<dbReference type="GO" id="GO:0005739">
    <property type="term" value="C:mitochondrion"/>
    <property type="evidence" value="ECO:0007669"/>
    <property type="project" value="GOC"/>
</dbReference>
<dbReference type="GO" id="GO:0050660">
    <property type="term" value="F:flavin adenine dinucleotide binding"/>
    <property type="evidence" value="ECO:0007669"/>
    <property type="project" value="InterPro"/>
</dbReference>
<name>A0A6G1I762_9PEZI</name>
<dbReference type="HAMAP" id="MF_00129">
    <property type="entry name" value="MnmG_GidA"/>
    <property type="match status" value="1"/>
</dbReference>
<dbReference type="AlphaFoldDB" id="A0A6G1I762"/>
<evidence type="ECO:0000256" key="1">
    <source>
        <dbReference type="ARBA" id="ARBA00001974"/>
    </source>
</evidence>
<keyword evidence="9" id="KW-1185">Reference proteome</keyword>
<keyword evidence="4" id="KW-0819">tRNA processing</keyword>
<dbReference type="Proteomes" id="UP000799640">
    <property type="component" value="Unassembled WGS sequence"/>
</dbReference>
<dbReference type="PANTHER" id="PTHR11806">
    <property type="entry name" value="GLUCOSE INHIBITED DIVISION PROTEIN A"/>
    <property type="match status" value="1"/>
</dbReference>
<dbReference type="NCBIfam" id="TIGR00136">
    <property type="entry name" value="mnmG_gidA"/>
    <property type="match status" value="1"/>
</dbReference>